<protein>
    <submittedName>
        <fullName evidence="1">Lipase/acylhydrolase, gdsl family, putative</fullName>
    </submittedName>
</protein>
<dbReference type="eggNOG" id="COG2755">
    <property type="taxonomic scope" value="Bacteria"/>
</dbReference>
<sequence>MYYCFGDSITEGIPGVSYVKYLGKEFLNYGKGGDTTLGLYNRLKNFLNSQTVENIIIEIGTNDILLPFLYNYSPEWQKTVKKIIASGRIPSKNIEEFEKNYKNLLELLVGKNVLIINIPCIGENLNNELNKKVDEYNKIIHKLCKDYSFKLVDFNSWQKSQLKTNSNKYFISKKPFKMVLDSIFVRSSKISNIVSKKRNLVTTIDGVHLNDNSARKLAELIKEKISSK</sequence>
<dbReference type="InterPro" id="IPR001087">
    <property type="entry name" value="GDSL"/>
</dbReference>
<dbReference type="Pfam" id="PF00657">
    <property type="entry name" value="Lipase_GDSL"/>
    <property type="match status" value="1"/>
</dbReference>
<dbReference type="InterPro" id="IPR051532">
    <property type="entry name" value="Ester_Hydrolysis_Enzymes"/>
</dbReference>
<dbReference type="RefSeq" id="WP_012579392.1">
    <property type="nucleotide sequence ID" value="NC_011653.1"/>
</dbReference>
<organism evidence="1 2">
    <name type="scientific">Thermosipho africanus (strain TCF52B)</name>
    <dbReference type="NCBI Taxonomy" id="484019"/>
    <lineage>
        <taxon>Bacteria</taxon>
        <taxon>Thermotogati</taxon>
        <taxon>Thermotogota</taxon>
        <taxon>Thermotogae</taxon>
        <taxon>Thermotogales</taxon>
        <taxon>Fervidobacteriaceae</taxon>
        <taxon>Thermosipho</taxon>
    </lineage>
</organism>
<dbReference type="OrthoDB" id="388542at2"/>
<dbReference type="PANTHER" id="PTHR30383">
    <property type="entry name" value="THIOESTERASE 1/PROTEASE 1/LYSOPHOSPHOLIPASE L1"/>
    <property type="match status" value="1"/>
</dbReference>
<dbReference type="KEGG" id="taf:THA_177"/>
<dbReference type="InterPro" id="IPR036514">
    <property type="entry name" value="SGNH_hydro_sf"/>
</dbReference>
<dbReference type="HOGENOM" id="CLU_083245_0_0_0"/>
<name>B7IF18_THEAB</name>
<reference evidence="1 2" key="1">
    <citation type="journal article" date="2009" name="J. Bacteriol.">
        <title>The genome of Thermosipho africanus TCF52B: lateral genetic connections to the Firmicutes and Archaea.</title>
        <authorList>
            <person name="Nesboe C.L."/>
            <person name="Bapteste E."/>
            <person name="Curtis B."/>
            <person name="Dahle H."/>
            <person name="Lopez P."/>
            <person name="Macleod D."/>
            <person name="Dlutek M."/>
            <person name="Bowman S."/>
            <person name="Zhaxybayeva O."/>
            <person name="Birkeland N.-K."/>
            <person name="Doolittle W.F."/>
        </authorList>
    </citation>
    <scope>NUCLEOTIDE SEQUENCE [LARGE SCALE GENOMIC DNA]</scope>
    <source>
        <strain evidence="1 2">TCF52B</strain>
    </source>
</reference>
<dbReference type="PANTHER" id="PTHR30383:SF5">
    <property type="entry name" value="SGNH HYDROLASE-TYPE ESTERASE DOMAIN-CONTAINING PROTEIN"/>
    <property type="match status" value="1"/>
</dbReference>
<dbReference type="SUPFAM" id="SSF52266">
    <property type="entry name" value="SGNH hydrolase"/>
    <property type="match status" value="1"/>
</dbReference>
<dbReference type="AlphaFoldDB" id="B7IF18"/>
<dbReference type="GO" id="GO:0004622">
    <property type="term" value="F:phosphatidylcholine lysophospholipase activity"/>
    <property type="evidence" value="ECO:0007669"/>
    <property type="project" value="TreeGrafter"/>
</dbReference>
<dbReference type="EMBL" id="CP001185">
    <property type="protein sequence ID" value="ACJ74682.1"/>
    <property type="molecule type" value="Genomic_DNA"/>
</dbReference>
<gene>
    <name evidence="1" type="ordered locus">THA_177</name>
</gene>
<evidence type="ECO:0000313" key="2">
    <source>
        <dbReference type="Proteomes" id="UP000002453"/>
    </source>
</evidence>
<keyword evidence="2" id="KW-1185">Reference proteome</keyword>
<accession>B7IF18</accession>
<dbReference type="Proteomes" id="UP000002453">
    <property type="component" value="Chromosome"/>
</dbReference>
<proteinExistence type="predicted"/>
<keyword evidence="1" id="KW-0378">Hydrolase</keyword>
<dbReference type="STRING" id="484019.THA_177"/>
<dbReference type="Gene3D" id="3.40.50.1110">
    <property type="entry name" value="SGNH hydrolase"/>
    <property type="match status" value="1"/>
</dbReference>
<evidence type="ECO:0000313" key="1">
    <source>
        <dbReference type="EMBL" id="ACJ74682.1"/>
    </source>
</evidence>